<name>A0A1X7HQG9_9PROT</name>
<dbReference type="STRING" id="286727.SAMN02982917_6966"/>
<feature type="transmembrane region" description="Helical" evidence="8">
    <location>
        <begin position="166"/>
        <end position="186"/>
    </location>
</feature>
<dbReference type="AlphaFoldDB" id="A0A1X7HQG9"/>
<dbReference type="GO" id="GO:0005886">
    <property type="term" value="C:plasma membrane"/>
    <property type="evidence" value="ECO:0007669"/>
    <property type="project" value="UniProtKB-SubCell"/>
</dbReference>
<feature type="transmembrane region" description="Helical" evidence="8">
    <location>
        <begin position="12"/>
        <end position="29"/>
    </location>
</feature>
<dbReference type="InterPro" id="IPR020846">
    <property type="entry name" value="MFS_dom"/>
</dbReference>
<keyword evidence="6 8" id="KW-1133">Transmembrane helix</keyword>
<evidence type="ECO:0000313" key="11">
    <source>
        <dbReference type="Proteomes" id="UP000192936"/>
    </source>
</evidence>
<dbReference type="SUPFAM" id="SSF103473">
    <property type="entry name" value="MFS general substrate transporter"/>
    <property type="match status" value="1"/>
</dbReference>
<evidence type="ECO:0000313" key="10">
    <source>
        <dbReference type="EMBL" id="SMF90103.1"/>
    </source>
</evidence>
<organism evidence="10 11">
    <name type="scientific">Azospirillum oryzae</name>
    <dbReference type="NCBI Taxonomy" id="286727"/>
    <lineage>
        <taxon>Bacteria</taxon>
        <taxon>Pseudomonadati</taxon>
        <taxon>Pseudomonadota</taxon>
        <taxon>Alphaproteobacteria</taxon>
        <taxon>Rhodospirillales</taxon>
        <taxon>Azospirillaceae</taxon>
        <taxon>Azospirillum</taxon>
    </lineage>
</organism>
<evidence type="ECO:0000256" key="4">
    <source>
        <dbReference type="ARBA" id="ARBA00022475"/>
    </source>
</evidence>
<dbReference type="InterPro" id="IPR036259">
    <property type="entry name" value="MFS_trans_sf"/>
</dbReference>
<accession>A0A1X7HQG9</accession>
<keyword evidence="7 8" id="KW-0472">Membrane</keyword>
<gene>
    <name evidence="10" type="ORF">SAMN02982917_6966</name>
</gene>
<proteinExistence type="inferred from homology"/>
<dbReference type="Gene3D" id="1.20.1250.20">
    <property type="entry name" value="MFS general substrate transporter like domains"/>
    <property type="match status" value="2"/>
</dbReference>
<feature type="transmembrane region" description="Helical" evidence="8">
    <location>
        <begin position="305"/>
        <end position="328"/>
    </location>
</feature>
<feature type="transmembrane region" description="Helical" evidence="8">
    <location>
        <begin position="253"/>
        <end position="274"/>
    </location>
</feature>
<feature type="transmembrane region" description="Helical" evidence="8">
    <location>
        <begin position="369"/>
        <end position="388"/>
    </location>
</feature>
<evidence type="ECO:0000259" key="9">
    <source>
        <dbReference type="PROSITE" id="PS50850"/>
    </source>
</evidence>
<feature type="transmembrane region" description="Helical" evidence="8">
    <location>
        <begin position="217"/>
        <end position="241"/>
    </location>
</feature>
<evidence type="ECO:0000256" key="8">
    <source>
        <dbReference type="SAM" id="Phobius"/>
    </source>
</evidence>
<dbReference type="PANTHER" id="PTHR43271:SF1">
    <property type="entry name" value="INNER MEMBRANE TRANSPORT PROTEIN YNFM"/>
    <property type="match status" value="1"/>
</dbReference>
<feature type="transmembrane region" description="Helical" evidence="8">
    <location>
        <begin position="138"/>
        <end position="160"/>
    </location>
</feature>
<evidence type="ECO:0000256" key="6">
    <source>
        <dbReference type="ARBA" id="ARBA00022989"/>
    </source>
</evidence>
<feature type="transmembrane region" description="Helical" evidence="8">
    <location>
        <begin position="108"/>
        <end position="126"/>
    </location>
</feature>
<comment type="similarity">
    <text evidence="2">Belongs to the major facilitator superfamily.</text>
</comment>
<protein>
    <submittedName>
        <fullName evidence="10">MFS transporter, YNFM family, putative membrane transport protein</fullName>
    </submittedName>
</protein>
<comment type="subcellular location">
    <subcellularLocation>
        <location evidence="1">Cell membrane</location>
        <topology evidence="1">Multi-pass membrane protein</topology>
    </subcellularLocation>
</comment>
<feature type="transmembrane region" description="Helical" evidence="8">
    <location>
        <begin position="49"/>
        <end position="69"/>
    </location>
</feature>
<reference evidence="10 11" key="1">
    <citation type="submission" date="2017-04" db="EMBL/GenBank/DDBJ databases">
        <authorList>
            <person name="Afonso C.L."/>
            <person name="Miller P.J."/>
            <person name="Scott M.A."/>
            <person name="Spackman E."/>
            <person name="Goraichik I."/>
            <person name="Dimitrov K.M."/>
            <person name="Suarez D.L."/>
            <person name="Swayne D.E."/>
        </authorList>
    </citation>
    <scope>NUCLEOTIDE SEQUENCE [LARGE SCALE GENOMIC DNA]</scope>
    <source>
        <strain evidence="10 11">A2P</strain>
    </source>
</reference>
<feature type="domain" description="Major facilitator superfamily (MFS) profile" evidence="9">
    <location>
        <begin position="11"/>
        <end position="392"/>
    </location>
</feature>
<sequence length="408" mass="42416">MFDALKSREGSIFAAAFAAGFVAFALLYSPQPILNLLSAKFAVAPHVSALVISLPTFFLSVSSILMLYIGGMAALGRIVPLAIMAAALINMVAVLSPVWLLLVVARGLMGILVGLVPASVMGLVTGEIRAERMGRAMSCYIAGTGSGGLIGRLAAGVFAGTHGYELALGSVSLVAFGVGVVLWFRFPASRTPSARPANGLAIDLGALKTTLVTREAASIYVLCFLQMGAFIGIFNYLSYLLSSPKFGLSQSSLTFGFLPMACGIVAVPLLGYLFDRLGPRTMLCFSFAMILAGALLSLTHSLPQLFIAITTIAMGAFAGHSSASATLGRLTSVSKTYASSLYMFFFYLGASVGGYFTGMLYTFGGWELVVAFTAVLSVFGTAVTLLAVPNLPTTEPAGDSENGVSSEG</sequence>
<dbReference type="Pfam" id="PF07690">
    <property type="entry name" value="MFS_1"/>
    <property type="match status" value="1"/>
</dbReference>
<keyword evidence="4" id="KW-1003">Cell membrane</keyword>
<dbReference type="Proteomes" id="UP000192936">
    <property type="component" value="Unassembled WGS sequence"/>
</dbReference>
<evidence type="ECO:0000256" key="1">
    <source>
        <dbReference type="ARBA" id="ARBA00004651"/>
    </source>
</evidence>
<dbReference type="RefSeq" id="WP_167393450.1">
    <property type="nucleotide sequence ID" value="NZ_FXAK01000009.1"/>
</dbReference>
<dbReference type="GO" id="GO:0022857">
    <property type="term" value="F:transmembrane transporter activity"/>
    <property type="evidence" value="ECO:0007669"/>
    <property type="project" value="InterPro"/>
</dbReference>
<keyword evidence="5 8" id="KW-0812">Transmembrane</keyword>
<dbReference type="InterPro" id="IPR011701">
    <property type="entry name" value="MFS"/>
</dbReference>
<evidence type="ECO:0000256" key="7">
    <source>
        <dbReference type="ARBA" id="ARBA00023136"/>
    </source>
</evidence>
<evidence type="ECO:0000256" key="5">
    <source>
        <dbReference type="ARBA" id="ARBA00022692"/>
    </source>
</evidence>
<evidence type="ECO:0000256" key="3">
    <source>
        <dbReference type="ARBA" id="ARBA00022448"/>
    </source>
</evidence>
<dbReference type="PROSITE" id="PS50850">
    <property type="entry name" value="MFS"/>
    <property type="match status" value="1"/>
</dbReference>
<dbReference type="PANTHER" id="PTHR43271">
    <property type="entry name" value="BLL2771 PROTEIN"/>
    <property type="match status" value="1"/>
</dbReference>
<feature type="transmembrane region" description="Helical" evidence="8">
    <location>
        <begin position="81"/>
        <end position="102"/>
    </location>
</feature>
<dbReference type="EMBL" id="FXAK01000009">
    <property type="protein sequence ID" value="SMF90103.1"/>
    <property type="molecule type" value="Genomic_DNA"/>
</dbReference>
<keyword evidence="3" id="KW-0813">Transport</keyword>
<feature type="transmembrane region" description="Helical" evidence="8">
    <location>
        <begin position="340"/>
        <end position="363"/>
    </location>
</feature>
<feature type="transmembrane region" description="Helical" evidence="8">
    <location>
        <begin position="281"/>
        <end position="299"/>
    </location>
</feature>
<evidence type="ECO:0000256" key="2">
    <source>
        <dbReference type="ARBA" id="ARBA00008335"/>
    </source>
</evidence>